<dbReference type="Pfam" id="PF00528">
    <property type="entry name" value="BPD_transp_1"/>
    <property type="match status" value="1"/>
</dbReference>
<dbReference type="PANTHER" id="PTHR43744:SF12">
    <property type="entry name" value="ABC TRANSPORTER PERMEASE PROTEIN MG189-RELATED"/>
    <property type="match status" value="1"/>
</dbReference>
<keyword evidence="5 7" id="KW-1133">Transmembrane helix</keyword>
<comment type="similarity">
    <text evidence="7">Belongs to the binding-protein-dependent transport system permease family.</text>
</comment>
<evidence type="ECO:0000259" key="9">
    <source>
        <dbReference type="PROSITE" id="PS50928"/>
    </source>
</evidence>
<keyword evidence="11" id="KW-1185">Reference proteome</keyword>
<dbReference type="Proteomes" id="UP000295621">
    <property type="component" value="Unassembled WGS sequence"/>
</dbReference>
<feature type="transmembrane region" description="Helical" evidence="7">
    <location>
        <begin position="228"/>
        <end position="247"/>
    </location>
</feature>
<gene>
    <name evidence="10" type="ORF">E1212_22480</name>
</gene>
<dbReference type="SUPFAM" id="SSF161098">
    <property type="entry name" value="MetI-like"/>
    <property type="match status" value="1"/>
</dbReference>
<dbReference type="Gene3D" id="1.10.3720.10">
    <property type="entry name" value="MetI-like"/>
    <property type="match status" value="1"/>
</dbReference>
<feature type="domain" description="ABC transmembrane type-1" evidence="9">
    <location>
        <begin position="55"/>
        <end position="247"/>
    </location>
</feature>
<keyword evidence="8" id="KW-0732">Signal</keyword>
<dbReference type="PANTHER" id="PTHR43744">
    <property type="entry name" value="ABC TRANSPORTER PERMEASE PROTEIN MG189-RELATED-RELATED"/>
    <property type="match status" value="1"/>
</dbReference>
<comment type="caution">
    <text evidence="10">The sequence shown here is derived from an EMBL/GenBank/DDBJ whole genome shotgun (WGS) entry which is preliminary data.</text>
</comment>
<dbReference type="EMBL" id="SMKL01000063">
    <property type="protein sequence ID" value="TDC48055.1"/>
    <property type="molecule type" value="Genomic_DNA"/>
</dbReference>
<dbReference type="AlphaFoldDB" id="A0A4V2XW66"/>
<reference evidence="10 11" key="1">
    <citation type="submission" date="2019-02" db="EMBL/GenBank/DDBJ databases">
        <title>Draft genome sequences of novel Actinobacteria.</title>
        <authorList>
            <person name="Sahin N."/>
            <person name="Ay H."/>
            <person name="Saygin H."/>
        </authorList>
    </citation>
    <scope>NUCLEOTIDE SEQUENCE [LARGE SCALE GENOMIC DNA]</scope>
    <source>
        <strain evidence="10 11">KC603</strain>
    </source>
</reference>
<keyword evidence="6 7" id="KW-0472">Membrane</keyword>
<dbReference type="GO" id="GO:0055085">
    <property type="term" value="P:transmembrane transport"/>
    <property type="evidence" value="ECO:0007669"/>
    <property type="project" value="InterPro"/>
</dbReference>
<feature type="signal peptide" evidence="8">
    <location>
        <begin position="1"/>
        <end position="24"/>
    </location>
</feature>
<dbReference type="InterPro" id="IPR000515">
    <property type="entry name" value="MetI-like"/>
</dbReference>
<feature type="transmembrane region" description="Helical" evidence="7">
    <location>
        <begin position="123"/>
        <end position="142"/>
    </location>
</feature>
<feature type="transmembrane region" description="Helical" evidence="7">
    <location>
        <begin position="174"/>
        <end position="202"/>
    </location>
</feature>
<evidence type="ECO:0000256" key="6">
    <source>
        <dbReference type="ARBA" id="ARBA00023136"/>
    </source>
</evidence>
<dbReference type="GO" id="GO:0005886">
    <property type="term" value="C:plasma membrane"/>
    <property type="evidence" value="ECO:0007669"/>
    <property type="project" value="UniProtKB-SubCell"/>
</dbReference>
<keyword evidence="4 7" id="KW-0812">Transmembrane</keyword>
<feature type="transmembrane region" description="Helical" evidence="7">
    <location>
        <begin position="48"/>
        <end position="78"/>
    </location>
</feature>
<dbReference type="CDD" id="cd06261">
    <property type="entry name" value="TM_PBP2"/>
    <property type="match status" value="1"/>
</dbReference>
<evidence type="ECO:0000256" key="4">
    <source>
        <dbReference type="ARBA" id="ARBA00022692"/>
    </source>
</evidence>
<evidence type="ECO:0000313" key="11">
    <source>
        <dbReference type="Proteomes" id="UP000295621"/>
    </source>
</evidence>
<keyword evidence="3" id="KW-1003">Cell membrane</keyword>
<evidence type="ECO:0000313" key="10">
    <source>
        <dbReference type="EMBL" id="TDC48055.1"/>
    </source>
</evidence>
<dbReference type="InterPro" id="IPR035906">
    <property type="entry name" value="MetI-like_sf"/>
</dbReference>
<proteinExistence type="inferred from homology"/>
<evidence type="ECO:0000256" key="8">
    <source>
        <dbReference type="SAM" id="SignalP"/>
    </source>
</evidence>
<keyword evidence="2 7" id="KW-0813">Transport</keyword>
<dbReference type="PROSITE" id="PS50928">
    <property type="entry name" value="ABC_TM1"/>
    <property type="match status" value="1"/>
</dbReference>
<organism evidence="10 11">
    <name type="scientific">Jiangella ureilytica</name>
    <dbReference type="NCBI Taxonomy" id="2530374"/>
    <lineage>
        <taxon>Bacteria</taxon>
        <taxon>Bacillati</taxon>
        <taxon>Actinomycetota</taxon>
        <taxon>Actinomycetes</taxon>
        <taxon>Jiangellales</taxon>
        <taxon>Jiangellaceae</taxon>
        <taxon>Jiangella</taxon>
    </lineage>
</organism>
<feature type="transmembrane region" description="Helical" evidence="7">
    <location>
        <begin position="90"/>
        <end position="111"/>
    </location>
</feature>
<evidence type="ECO:0000256" key="1">
    <source>
        <dbReference type="ARBA" id="ARBA00004651"/>
    </source>
</evidence>
<name>A0A4V2XW66_9ACTN</name>
<evidence type="ECO:0000256" key="2">
    <source>
        <dbReference type="ARBA" id="ARBA00022448"/>
    </source>
</evidence>
<evidence type="ECO:0000256" key="5">
    <source>
        <dbReference type="ARBA" id="ARBA00022989"/>
    </source>
</evidence>
<feature type="chain" id="PRO_5020971561" evidence="8">
    <location>
        <begin position="25"/>
        <end position="261"/>
    </location>
</feature>
<protein>
    <submittedName>
        <fullName evidence="10">Carbohydrate ABC transporter permease</fullName>
    </submittedName>
</protein>
<evidence type="ECO:0000256" key="7">
    <source>
        <dbReference type="RuleBase" id="RU363032"/>
    </source>
</evidence>
<dbReference type="OrthoDB" id="3524874at2"/>
<sequence length="261" mass="27664">MVAVLFASPLIAVLLGSFKSPAEAARTPPTYVPDEPSLRNYTALQDSSAGVWTAIGNSALVAAGSVVLTVVLALLAAYGFERYRFRGSEAVFVLMLAAIMVPFQILVSPLYVVLNALGLTNSLVGIVLVITTFQLPFSVFVIRNSFAAIPGELYEAAAVDGAGLWRTLRALAPLLRAGLITAALFTFFAAWNEFFAALILLADQDRFTLPVVLTTLISGARGSVDWGLLQSGVIVTVLPCVVIFIVLQKYYVSGMTAGAGK</sequence>
<evidence type="ECO:0000256" key="3">
    <source>
        <dbReference type="ARBA" id="ARBA00022475"/>
    </source>
</evidence>
<comment type="subcellular location">
    <subcellularLocation>
        <location evidence="1 7">Cell membrane</location>
        <topology evidence="1 7">Multi-pass membrane protein</topology>
    </subcellularLocation>
</comment>
<accession>A0A4V2XW66</accession>